<sequence>MRRFLYKLKHDTKGAVTIFFVLIVAAVFFFHAVLIDYARILAAEQQSEYAVQSAARSALAGYDNDLREYGLFGIDGAAYESEFEDIVKTNLEPTSNDEAFTFIDPKLESASVEFSRPLADPDILEHQILEEMKYKAPVEVVKKLIEKFTFVTKAMKETSAFIDTAEKIQEDFEEREEHLDKVESIFEKLKSDVATFKKNLTHTQFSTYPNVNYFTDVIHHYNTYSGSADRIADLQTEIDNSNTNKSTLETKLKNKKKELIELEDDLEKLEDGKKLDPPKTKKELEEEIEELEKEIEDMEKSIKSSGETVTDNKEKIKEEEKDSKTFKEQAENKASEMHTLATRIISNLEDISSRIQKAKDLNEDIQNTIDEANADASNDYGNAEDIAEGPPDGASSVDNLEEAIRENSAKLEEYPYDSAFFNSIKEPIDKAITRMKDVPGLFEAIETDIDLSSKSALQQIKKDALAALNPSIEDIDSGSGTLEDDRKEFKETDEAVTDQQEQQAEDSNNQAEDMLNDLASIADDQQIYEELKQFVNQYNAYAQGSEGEIQEIEIGDNAGDSAGNAMDIVDSIFSGIGSILKNARDRVYVNEYILLHFESAVPTGIQNKADYLFENREVEYILYGQHASGANYSLALGQLFAIRFALRFIAAFAEPVVRAAGHPLAVFIAALSYSLKESIVDTEQVAKGESTPILSNRLTSEDALPMFYHDYLRLFLFMNPSGDARLRRIMAVIEKNTGVSLIDRQTYVEGTAETSANLIFVPQIANTLNLVGALDGQSEDGRFVFKSDAHFSY</sequence>
<dbReference type="OrthoDB" id="2385264at2"/>
<feature type="compositionally biased region" description="Polar residues" evidence="1">
    <location>
        <begin position="497"/>
        <end position="509"/>
    </location>
</feature>
<dbReference type="InterPro" id="IPR043756">
    <property type="entry name" value="DUF5702"/>
</dbReference>
<name>A0A317L0W0_9BACI</name>
<feature type="compositionally biased region" description="Basic and acidic residues" evidence="1">
    <location>
        <begin position="310"/>
        <end position="336"/>
    </location>
</feature>
<dbReference type="Pfam" id="PF18960">
    <property type="entry name" value="DUF5702"/>
    <property type="match status" value="1"/>
</dbReference>
<evidence type="ECO:0000256" key="2">
    <source>
        <dbReference type="SAM" id="Phobius"/>
    </source>
</evidence>
<gene>
    <name evidence="3" type="ORF">DLJ74_05610</name>
</gene>
<proteinExistence type="predicted"/>
<keyword evidence="2" id="KW-0812">Transmembrane</keyword>
<keyword evidence="2" id="KW-0472">Membrane</keyword>
<reference evidence="3 4" key="1">
    <citation type="submission" date="2018-05" db="EMBL/GenBank/DDBJ databases">
        <title>Genomic analysis of Gracilibacillus dipsosauri DD1 reveals novel features of a salt-tolerant amylase.</title>
        <authorList>
            <person name="Deutch C.E."/>
            <person name="Yang S."/>
        </authorList>
    </citation>
    <scope>NUCLEOTIDE SEQUENCE [LARGE SCALE GENOMIC DNA]</scope>
    <source>
        <strain evidence="3 4">DD1</strain>
    </source>
</reference>
<keyword evidence="2" id="KW-1133">Transmembrane helix</keyword>
<feature type="compositionally biased region" description="Basic and acidic residues" evidence="1">
    <location>
        <begin position="483"/>
        <end position="493"/>
    </location>
</feature>
<accession>A0A317L0W0</accession>
<feature type="region of interest" description="Disordered" evidence="1">
    <location>
        <begin position="472"/>
        <end position="509"/>
    </location>
</feature>
<feature type="region of interest" description="Disordered" evidence="1">
    <location>
        <begin position="297"/>
        <end position="338"/>
    </location>
</feature>
<feature type="region of interest" description="Disordered" evidence="1">
    <location>
        <begin position="371"/>
        <end position="397"/>
    </location>
</feature>
<dbReference type="EMBL" id="QGTD01000005">
    <property type="protein sequence ID" value="PWU69451.1"/>
    <property type="molecule type" value="Genomic_DNA"/>
</dbReference>
<dbReference type="Proteomes" id="UP000245624">
    <property type="component" value="Unassembled WGS sequence"/>
</dbReference>
<evidence type="ECO:0000256" key="1">
    <source>
        <dbReference type="SAM" id="MobiDB-lite"/>
    </source>
</evidence>
<dbReference type="AlphaFoldDB" id="A0A317L0W0"/>
<organism evidence="3 4">
    <name type="scientific">Gracilibacillus dipsosauri</name>
    <dbReference type="NCBI Taxonomy" id="178340"/>
    <lineage>
        <taxon>Bacteria</taxon>
        <taxon>Bacillati</taxon>
        <taxon>Bacillota</taxon>
        <taxon>Bacilli</taxon>
        <taxon>Bacillales</taxon>
        <taxon>Bacillaceae</taxon>
        <taxon>Gracilibacillus</taxon>
    </lineage>
</organism>
<keyword evidence="4" id="KW-1185">Reference proteome</keyword>
<evidence type="ECO:0000313" key="3">
    <source>
        <dbReference type="EMBL" id="PWU69451.1"/>
    </source>
</evidence>
<feature type="transmembrane region" description="Helical" evidence="2">
    <location>
        <begin position="12"/>
        <end position="34"/>
    </location>
</feature>
<feature type="compositionally biased region" description="Polar residues" evidence="1">
    <location>
        <begin position="371"/>
        <end position="380"/>
    </location>
</feature>
<protein>
    <submittedName>
        <fullName evidence="3">Uncharacterized protein</fullName>
    </submittedName>
</protein>
<evidence type="ECO:0000313" key="4">
    <source>
        <dbReference type="Proteomes" id="UP000245624"/>
    </source>
</evidence>
<dbReference type="RefSeq" id="WP_109983689.1">
    <property type="nucleotide sequence ID" value="NZ_QGTD01000005.1"/>
</dbReference>
<comment type="caution">
    <text evidence="3">The sequence shown here is derived from an EMBL/GenBank/DDBJ whole genome shotgun (WGS) entry which is preliminary data.</text>
</comment>